<dbReference type="Proteomes" id="UP000607653">
    <property type="component" value="Unassembled WGS sequence"/>
</dbReference>
<sequence length="98" mass="10950">MERHIVDLGRKLAQHTTLSGAFYEAKVQLVVEAIEVVNRTLRGCIFLHIQVNEENAKSFVKQAWSLVDESHVGHDDSGGREFIFSSVDNMEKVLNGGP</sequence>
<evidence type="ECO:0000313" key="1">
    <source>
        <dbReference type="EMBL" id="DAD20728.1"/>
    </source>
</evidence>
<organism evidence="1 2">
    <name type="scientific">Nelumbo nucifera</name>
    <name type="common">Sacred lotus</name>
    <dbReference type="NCBI Taxonomy" id="4432"/>
    <lineage>
        <taxon>Eukaryota</taxon>
        <taxon>Viridiplantae</taxon>
        <taxon>Streptophyta</taxon>
        <taxon>Embryophyta</taxon>
        <taxon>Tracheophyta</taxon>
        <taxon>Spermatophyta</taxon>
        <taxon>Magnoliopsida</taxon>
        <taxon>Proteales</taxon>
        <taxon>Nelumbonaceae</taxon>
        <taxon>Nelumbo</taxon>
    </lineage>
</organism>
<gene>
    <name evidence="1" type="ORF">HUJ06_022191</name>
</gene>
<accession>A0A822XTF5</accession>
<proteinExistence type="predicted"/>
<protein>
    <submittedName>
        <fullName evidence="1">Uncharacterized protein</fullName>
    </submittedName>
</protein>
<dbReference type="AlphaFoldDB" id="A0A822XTF5"/>
<evidence type="ECO:0000313" key="2">
    <source>
        <dbReference type="Proteomes" id="UP000607653"/>
    </source>
</evidence>
<keyword evidence="2" id="KW-1185">Reference proteome</keyword>
<comment type="caution">
    <text evidence="1">The sequence shown here is derived from an EMBL/GenBank/DDBJ whole genome shotgun (WGS) entry which is preliminary data.</text>
</comment>
<name>A0A822XTF5_NELNU</name>
<dbReference type="EMBL" id="DUZY01000001">
    <property type="protein sequence ID" value="DAD20728.1"/>
    <property type="molecule type" value="Genomic_DNA"/>
</dbReference>
<reference evidence="1 2" key="1">
    <citation type="journal article" date="2020" name="Mol. Biol. Evol.">
        <title>Distinct Expression and Methylation Patterns for Genes with Different Fates following a Single Whole-Genome Duplication in Flowering Plants.</title>
        <authorList>
            <person name="Shi T."/>
            <person name="Rahmani R.S."/>
            <person name="Gugger P.F."/>
            <person name="Wang M."/>
            <person name="Li H."/>
            <person name="Zhang Y."/>
            <person name="Li Z."/>
            <person name="Wang Q."/>
            <person name="Van de Peer Y."/>
            <person name="Marchal K."/>
            <person name="Chen J."/>
        </authorList>
    </citation>
    <scope>NUCLEOTIDE SEQUENCE [LARGE SCALE GENOMIC DNA]</scope>
    <source>
        <tissue evidence="1">Leaf</tissue>
    </source>
</reference>